<dbReference type="RefSeq" id="WP_132326334.1">
    <property type="nucleotide sequence ID" value="NZ_FWZT01000046.1"/>
</dbReference>
<gene>
    <name evidence="1" type="ORF">SAMN06296036_1466</name>
</gene>
<evidence type="ECO:0000313" key="2">
    <source>
        <dbReference type="Proteomes" id="UP000192907"/>
    </source>
</evidence>
<name>A0A1Y6CXE1_9BACT</name>
<dbReference type="EMBL" id="FWZT01000046">
    <property type="protein sequence ID" value="SMF83326.1"/>
    <property type="molecule type" value="Genomic_DNA"/>
</dbReference>
<dbReference type="AlphaFoldDB" id="A0A1Y6CXE1"/>
<dbReference type="Proteomes" id="UP000192907">
    <property type="component" value="Unassembled WGS sequence"/>
</dbReference>
<protein>
    <submittedName>
        <fullName evidence="1">Uncharacterized protein</fullName>
    </submittedName>
</protein>
<reference evidence="2" key="1">
    <citation type="submission" date="2017-04" db="EMBL/GenBank/DDBJ databases">
        <authorList>
            <person name="Varghese N."/>
            <person name="Submissions S."/>
        </authorList>
    </citation>
    <scope>NUCLEOTIDE SEQUENCE [LARGE SCALE GENOMIC DNA]</scope>
    <source>
        <strain evidence="2">RKEM611</strain>
    </source>
</reference>
<sequence>MEADFEKVEKWLQDVELAMPQLREVILSQGSEILIIGKSVYYLYHELGWIPEPRTSTGDIDISIGVYQDFNNYYSIKSKLLEVGYLQDEDPDYPFRFHSPKKMPGTITYVDLLIHPAGDIEEETVREKMGVGPEWQFESVLSGLNNPVKLNENGSLLAPNPLGMIGQKARAYYAASDWRKKDLADIGELIDGLVTQGTHFDLSEVWQEMKLQHSDQCEFIESCVSKLADDSNVELDFENVKNDLVLRHYTEEEIETHLPKQAEQIIEQVFTD</sequence>
<organism evidence="1 2">
    <name type="scientific">Pseudobacteriovorax antillogorgiicola</name>
    <dbReference type="NCBI Taxonomy" id="1513793"/>
    <lineage>
        <taxon>Bacteria</taxon>
        <taxon>Pseudomonadati</taxon>
        <taxon>Bdellovibrionota</taxon>
        <taxon>Oligoflexia</taxon>
        <taxon>Oligoflexales</taxon>
        <taxon>Pseudobacteriovoracaceae</taxon>
        <taxon>Pseudobacteriovorax</taxon>
    </lineage>
</organism>
<accession>A0A1Y6CXE1</accession>
<keyword evidence="2" id="KW-1185">Reference proteome</keyword>
<proteinExistence type="predicted"/>
<evidence type="ECO:0000313" key="1">
    <source>
        <dbReference type="EMBL" id="SMF83326.1"/>
    </source>
</evidence>